<name>A0A1V1P2Y2_9BACT</name>
<evidence type="ECO:0000259" key="12">
    <source>
        <dbReference type="Pfam" id="PF03007"/>
    </source>
</evidence>
<dbReference type="AlphaFoldDB" id="A0A1V1P2Y2"/>
<proteinExistence type="inferred from homology"/>
<keyword evidence="6 14" id="KW-0808">Transferase</keyword>
<keyword evidence="8" id="KW-0443">Lipid metabolism</keyword>
<protein>
    <recommendedName>
        <fullName evidence="4">diacylglycerol O-acyltransferase</fullName>
        <ecNumber evidence="4">2.3.1.20</ecNumber>
    </recommendedName>
</protein>
<evidence type="ECO:0000256" key="1">
    <source>
        <dbReference type="ARBA" id="ARBA00004771"/>
    </source>
</evidence>
<dbReference type="Pfam" id="PF03007">
    <property type="entry name" value="WS_DGAT_cat"/>
    <property type="match status" value="1"/>
</dbReference>
<evidence type="ECO:0000256" key="2">
    <source>
        <dbReference type="ARBA" id="ARBA00005189"/>
    </source>
</evidence>
<evidence type="ECO:0000256" key="10">
    <source>
        <dbReference type="ARBA" id="ARBA00048109"/>
    </source>
</evidence>
<comment type="pathway">
    <text evidence="2">Lipid metabolism.</text>
</comment>
<keyword evidence="9 14" id="KW-0012">Acyltransferase</keyword>
<dbReference type="GO" id="GO:0004144">
    <property type="term" value="F:diacylglycerol O-acyltransferase activity"/>
    <property type="evidence" value="ECO:0007669"/>
    <property type="project" value="UniProtKB-EC"/>
</dbReference>
<dbReference type="NCBIfam" id="TIGR02946">
    <property type="entry name" value="acyl_WS_DGAT"/>
    <property type="match status" value="1"/>
</dbReference>
<feature type="domain" description="O-acyltransferase WSD1 C-terminal" evidence="13">
    <location>
        <begin position="318"/>
        <end position="459"/>
    </location>
</feature>
<dbReference type="PANTHER" id="PTHR31650:SF1">
    <property type="entry name" value="WAX ESTER SYNTHASE_DIACYLGLYCEROL ACYLTRANSFERASE 4-RELATED"/>
    <property type="match status" value="1"/>
</dbReference>
<dbReference type="InterPro" id="IPR009721">
    <property type="entry name" value="O-acyltransferase_WSD1_C"/>
</dbReference>
<gene>
    <name evidence="14" type="ORF">OMM_04160</name>
</gene>
<organism evidence="14 15">
    <name type="scientific">Candidatus Magnetoglobus multicellularis str. Araruama</name>
    <dbReference type="NCBI Taxonomy" id="890399"/>
    <lineage>
        <taxon>Bacteria</taxon>
        <taxon>Pseudomonadati</taxon>
        <taxon>Thermodesulfobacteriota</taxon>
        <taxon>Desulfobacteria</taxon>
        <taxon>Desulfobacterales</taxon>
        <taxon>Desulfobacteraceae</taxon>
        <taxon>Candidatus Magnetoglobus</taxon>
    </lineage>
</organism>
<comment type="caution">
    <text evidence="14">The sequence shown here is derived from an EMBL/GenBank/DDBJ whole genome shotgun (WGS) entry which is preliminary data.</text>
</comment>
<comment type="pathway">
    <text evidence="1">Glycerolipid metabolism; triacylglycerol biosynthesis.</text>
</comment>
<dbReference type="EMBL" id="ATBP01000740">
    <property type="protein sequence ID" value="ETR69095.1"/>
    <property type="molecule type" value="Genomic_DNA"/>
</dbReference>
<evidence type="ECO:0000256" key="7">
    <source>
        <dbReference type="ARBA" id="ARBA00022798"/>
    </source>
</evidence>
<evidence type="ECO:0000256" key="9">
    <source>
        <dbReference type="ARBA" id="ARBA00023315"/>
    </source>
</evidence>
<reference evidence="15" key="1">
    <citation type="submission" date="2012-11" db="EMBL/GenBank/DDBJ databases">
        <authorList>
            <person name="Lucero-Rivera Y.E."/>
            <person name="Tovar-Ramirez D."/>
        </authorList>
    </citation>
    <scope>NUCLEOTIDE SEQUENCE [LARGE SCALE GENOMIC DNA]</scope>
    <source>
        <strain evidence="15">Araruama</strain>
    </source>
</reference>
<dbReference type="InterPro" id="IPR045034">
    <property type="entry name" value="O-acyltransferase_WSD1-like"/>
</dbReference>
<dbReference type="GO" id="GO:0005886">
    <property type="term" value="C:plasma membrane"/>
    <property type="evidence" value="ECO:0007669"/>
    <property type="project" value="TreeGrafter"/>
</dbReference>
<dbReference type="SUPFAM" id="SSF52777">
    <property type="entry name" value="CoA-dependent acyltransferases"/>
    <property type="match status" value="1"/>
</dbReference>
<sequence length="617" mass="68988">MSELMTNVDTFWLHMDQPTNLMIITAVQEFDEVLNFADVKDTIEKRLLVFDRFTRRVVKPVSGVGIPAWEDDPTFDIRSHLHRIALPAPGDKSALQEMISDLTSIPMDRTKPLWQMYLIENYNDGCVLFTKIHHCIADGIALIHVLLSLTDTQSDLEQQDNFPVKSESIPVDEGPVRKNIREALRVTRQLGKVLTKECVESITNPFHLVDLARISTSFAFDFAAVLTRLMIMPPDPKTSLKGPLSIRKHVAWSQPINLNDVKLVGRSVQATVNDVLISTVSGAIRRYLQKQNDKVNELDLRVAIPVNIRRRGREKELGNKFSLIFLSLPVHVEDPVIRVREVKRRMDNIKSSPDAIIGFQALNALGVSPANLAKKAAHFLANKSTAVLTNVPGPKKQLYFAGKKIKNMMFWVPRVGQVGHGISIISYNNTVTIGVATDAALVPEPEELLTAFQEEFDQMLELARSGKIEGDPLIINDMRAERPKPDNFEDLEHEPIFFSSLADTRWREVLSDYLEEPDSLEAEAAEAAGVVEAAEAEAAEAEAAEAEAAEAIYDVMDDDSPDTYVPPEQCRALTKSGTRCKNLAISDSIYCRVHDNMAQKKEIPTVNILEDETDMGF</sequence>
<evidence type="ECO:0000256" key="11">
    <source>
        <dbReference type="SAM" id="Coils"/>
    </source>
</evidence>
<evidence type="ECO:0000256" key="6">
    <source>
        <dbReference type="ARBA" id="ARBA00022679"/>
    </source>
</evidence>
<dbReference type="EC" id="2.3.1.20" evidence="4"/>
<dbReference type="InterPro" id="IPR004255">
    <property type="entry name" value="O-acyltransferase_WSD1_N"/>
</dbReference>
<evidence type="ECO:0000256" key="4">
    <source>
        <dbReference type="ARBA" id="ARBA00013244"/>
    </source>
</evidence>
<keyword evidence="7" id="KW-0319">Glycerol metabolism</keyword>
<dbReference type="GO" id="GO:0006071">
    <property type="term" value="P:glycerol metabolic process"/>
    <property type="evidence" value="ECO:0007669"/>
    <property type="project" value="UniProtKB-KW"/>
</dbReference>
<evidence type="ECO:0000313" key="14">
    <source>
        <dbReference type="EMBL" id="ETR69095.1"/>
    </source>
</evidence>
<accession>A0A1V1P2Y2</accession>
<dbReference type="UniPathway" id="UPA00282"/>
<dbReference type="GO" id="GO:0019432">
    <property type="term" value="P:triglyceride biosynthetic process"/>
    <property type="evidence" value="ECO:0007669"/>
    <property type="project" value="UniProtKB-UniPathway"/>
</dbReference>
<feature type="coiled-coil region" evidence="11">
    <location>
        <begin position="524"/>
        <end position="551"/>
    </location>
</feature>
<keyword evidence="11" id="KW-0175">Coiled coil</keyword>
<keyword evidence="5" id="KW-0444">Lipid biosynthesis</keyword>
<feature type="domain" description="O-acyltransferase WSD1-like N-terminal" evidence="12">
    <location>
        <begin position="5"/>
        <end position="275"/>
    </location>
</feature>
<dbReference type="Proteomes" id="UP000189670">
    <property type="component" value="Unassembled WGS sequence"/>
</dbReference>
<evidence type="ECO:0000256" key="5">
    <source>
        <dbReference type="ARBA" id="ARBA00022516"/>
    </source>
</evidence>
<evidence type="ECO:0000313" key="15">
    <source>
        <dbReference type="Proteomes" id="UP000189670"/>
    </source>
</evidence>
<evidence type="ECO:0000256" key="8">
    <source>
        <dbReference type="ARBA" id="ARBA00023098"/>
    </source>
</evidence>
<dbReference type="InterPro" id="IPR014292">
    <property type="entry name" value="Acyl_transf_WS/DGAT"/>
</dbReference>
<dbReference type="PANTHER" id="PTHR31650">
    <property type="entry name" value="O-ACYLTRANSFERASE (WSD1-LIKE) FAMILY PROTEIN"/>
    <property type="match status" value="1"/>
</dbReference>
<evidence type="ECO:0000259" key="13">
    <source>
        <dbReference type="Pfam" id="PF06974"/>
    </source>
</evidence>
<dbReference type="Pfam" id="PF06974">
    <property type="entry name" value="WS_DGAT_C"/>
    <property type="match status" value="1"/>
</dbReference>
<evidence type="ECO:0000256" key="3">
    <source>
        <dbReference type="ARBA" id="ARBA00009587"/>
    </source>
</evidence>
<comment type="catalytic activity">
    <reaction evidence="10">
        <text>an acyl-CoA + a 1,2-diacyl-sn-glycerol = a triacyl-sn-glycerol + CoA</text>
        <dbReference type="Rhea" id="RHEA:10868"/>
        <dbReference type="ChEBI" id="CHEBI:17815"/>
        <dbReference type="ChEBI" id="CHEBI:57287"/>
        <dbReference type="ChEBI" id="CHEBI:58342"/>
        <dbReference type="ChEBI" id="CHEBI:64615"/>
        <dbReference type="EC" id="2.3.1.20"/>
    </reaction>
</comment>
<comment type="similarity">
    <text evidence="3">Belongs to the long-chain O-acyltransferase family.</text>
</comment>